<evidence type="ECO:0000256" key="5">
    <source>
        <dbReference type="ARBA" id="ARBA00023004"/>
    </source>
</evidence>
<comment type="similarity">
    <text evidence="2 7">Belongs to the cytochrome P450 family.</text>
</comment>
<organism evidence="8 9">
    <name type="scientific">Apiospora arundinis</name>
    <dbReference type="NCBI Taxonomy" id="335852"/>
    <lineage>
        <taxon>Eukaryota</taxon>
        <taxon>Fungi</taxon>
        <taxon>Dikarya</taxon>
        <taxon>Ascomycota</taxon>
        <taxon>Pezizomycotina</taxon>
        <taxon>Sordariomycetes</taxon>
        <taxon>Xylariomycetidae</taxon>
        <taxon>Amphisphaeriales</taxon>
        <taxon>Apiosporaceae</taxon>
        <taxon>Apiospora</taxon>
    </lineage>
</organism>
<name>A0ABR2HRM4_9PEZI</name>
<dbReference type="Pfam" id="PF00067">
    <property type="entry name" value="p450"/>
    <property type="match status" value="1"/>
</dbReference>
<comment type="caution">
    <text evidence="8">The sequence shown here is derived from an EMBL/GenBank/DDBJ whole genome shotgun (WGS) entry which is preliminary data.</text>
</comment>
<evidence type="ECO:0000313" key="8">
    <source>
        <dbReference type="EMBL" id="KAK8851349.1"/>
    </source>
</evidence>
<reference evidence="8 9" key="1">
    <citation type="journal article" date="2024" name="IMA Fungus">
        <title>Apiospora arundinis, a panoply of carbohydrate-active enzymes and secondary metabolites.</title>
        <authorList>
            <person name="Sorensen T."/>
            <person name="Petersen C."/>
            <person name="Muurmann A.T."/>
            <person name="Christiansen J.V."/>
            <person name="Brundto M.L."/>
            <person name="Overgaard C.K."/>
            <person name="Boysen A.T."/>
            <person name="Wollenberg R.D."/>
            <person name="Larsen T.O."/>
            <person name="Sorensen J.L."/>
            <person name="Nielsen K.L."/>
            <person name="Sondergaard T.E."/>
        </authorList>
    </citation>
    <scope>NUCLEOTIDE SEQUENCE [LARGE SCALE GENOMIC DNA]</scope>
    <source>
        <strain evidence="8 9">AAU 773</strain>
    </source>
</reference>
<comment type="cofactor">
    <cofactor evidence="1">
        <name>heme</name>
        <dbReference type="ChEBI" id="CHEBI:30413"/>
    </cofactor>
</comment>
<accession>A0ABR2HRM4</accession>
<evidence type="ECO:0000256" key="1">
    <source>
        <dbReference type="ARBA" id="ARBA00001971"/>
    </source>
</evidence>
<keyword evidence="3 7" id="KW-0349">Heme</keyword>
<proteinExistence type="inferred from homology"/>
<dbReference type="InterPro" id="IPR017972">
    <property type="entry name" value="Cyt_P450_CS"/>
</dbReference>
<dbReference type="InterPro" id="IPR050121">
    <property type="entry name" value="Cytochrome_P450_monoxygenase"/>
</dbReference>
<evidence type="ECO:0000256" key="3">
    <source>
        <dbReference type="ARBA" id="ARBA00022617"/>
    </source>
</evidence>
<dbReference type="InterPro" id="IPR036396">
    <property type="entry name" value="Cyt_P450_sf"/>
</dbReference>
<dbReference type="SUPFAM" id="SSF48264">
    <property type="entry name" value="Cytochrome P450"/>
    <property type="match status" value="1"/>
</dbReference>
<keyword evidence="4 7" id="KW-0479">Metal-binding</keyword>
<keyword evidence="5 7" id="KW-0408">Iron</keyword>
<protein>
    <submittedName>
        <fullName evidence="8">Trichodiene oxygenase</fullName>
    </submittedName>
</protein>
<evidence type="ECO:0000256" key="4">
    <source>
        <dbReference type="ARBA" id="ARBA00022723"/>
    </source>
</evidence>
<gene>
    <name evidence="8" type="ORF">PGQ11_013828</name>
</gene>
<dbReference type="EMBL" id="JAPCWZ010000009">
    <property type="protein sequence ID" value="KAK8851349.1"/>
    <property type="molecule type" value="Genomic_DNA"/>
</dbReference>
<evidence type="ECO:0000256" key="7">
    <source>
        <dbReference type="RuleBase" id="RU000461"/>
    </source>
</evidence>
<dbReference type="InterPro" id="IPR001128">
    <property type="entry name" value="Cyt_P450"/>
</dbReference>
<dbReference type="Proteomes" id="UP001390339">
    <property type="component" value="Unassembled WGS sequence"/>
</dbReference>
<keyword evidence="7" id="KW-0560">Oxidoreductase</keyword>
<evidence type="ECO:0000256" key="2">
    <source>
        <dbReference type="ARBA" id="ARBA00010617"/>
    </source>
</evidence>
<evidence type="ECO:0000256" key="6">
    <source>
        <dbReference type="ARBA" id="ARBA00023033"/>
    </source>
</evidence>
<dbReference type="PANTHER" id="PTHR24305">
    <property type="entry name" value="CYTOCHROME P450"/>
    <property type="match status" value="1"/>
</dbReference>
<dbReference type="PROSITE" id="PS00086">
    <property type="entry name" value="CYTOCHROME_P450"/>
    <property type="match status" value="1"/>
</dbReference>
<dbReference type="Gene3D" id="1.10.630.10">
    <property type="entry name" value="Cytochrome P450"/>
    <property type="match status" value="1"/>
</dbReference>
<sequence>MIEQSSYLYGVIYEALRLTYGVSPRSPRTARDEVLTYQKGKYSYVIPKGIPIGMSSVIQHHEKEVFPGSYTYKPERWIDPVSGKTNYALEKYLMSFSKGSRQCLGMSLALCELHLIAAALALRVLPHARLYQTTQEDVPYDFGLVVPQIKKGRRGVHIIVSLPYWN</sequence>
<keyword evidence="6 7" id="KW-0503">Monooxygenase</keyword>
<dbReference type="PANTHER" id="PTHR24305:SF147">
    <property type="entry name" value="P450, PUTATIVE (EUROFUNG)-RELATED"/>
    <property type="match status" value="1"/>
</dbReference>
<dbReference type="PRINTS" id="PR00465">
    <property type="entry name" value="EP450IV"/>
</dbReference>
<keyword evidence="9" id="KW-1185">Reference proteome</keyword>
<dbReference type="InterPro" id="IPR002403">
    <property type="entry name" value="Cyt_P450_E_grp-IV"/>
</dbReference>
<evidence type="ECO:0000313" key="9">
    <source>
        <dbReference type="Proteomes" id="UP001390339"/>
    </source>
</evidence>